<dbReference type="EMBL" id="LAVV01011693">
    <property type="protein sequence ID" value="KNZ47473.1"/>
    <property type="molecule type" value="Genomic_DNA"/>
</dbReference>
<feature type="non-terminal residue" evidence="3">
    <location>
        <position position="131"/>
    </location>
</feature>
<sequence>MAPPIPPTPPDPKATASNAPPEDAMETEHSPLPHVPSVFLTFLASVIGNPSNRAPNGTLHINPNSLSVIQQMMAAEATRLAQMDKRMDQMAKLLETFKARLGSLENACGLVATRKPAGTSTGQKSYAGATG</sequence>
<evidence type="ECO:0000313" key="4">
    <source>
        <dbReference type="Proteomes" id="UP000037035"/>
    </source>
</evidence>
<evidence type="ECO:0000256" key="1">
    <source>
        <dbReference type="SAM" id="Coils"/>
    </source>
</evidence>
<feature type="coiled-coil region" evidence="1">
    <location>
        <begin position="80"/>
        <end position="107"/>
    </location>
</feature>
<keyword evidence="1" id="KW-0175">Coiled coil</keyword>
<feature type="compositionally biased region" description="Pro residues" evidence="2">
    <location>
        <begin position="1"/>
        <end position="12"/>
    </location>
</feature>
<protein>
    <submittedName>
        <fullName evidence="3">Uncharacterized protein</fullName>
    </submittedName>
</protein>
<reference evidence="3 4" key="1">
    <citation type="submission" date="2015-08" db="EMBL/GenBank/DDBJ databases">
        <title>Next Generation Sequencing and Analysis of the Genome of Puccinia sorghi L Schw, the Causal Agent of Maize Common Rust.</title>
        <authorList>
            <person name="Rochi L."/>
            <person name="Burguener G."/>
            <person name="Darino M."/>
            <person name="Turjanski A."/>
            <person name="Kreff E."/>
            <person name="Dieguez M.J."/>
            <person name="Sacco F."/>
        </authorList>
    </citation>
    <scope>NUCLEOTIDE SEQUENCE [LARGE SCALE GENOMIC DNA]</scope>
    <source>
        <strain evidence="3 4">RO10H11247</strain>
    </source>
</reference>
<evidence type="ECO:0000256" key="2">
    <source>
        <dbReference type="SAM" id="MobiDB-lite"/>
    </source>
</evidence>
<dbReference type="Proteomes" id="UP000037035">
    <property type="component" value="Unassembled WGS sequence"/>
</dbReference>
<dbReference type="VEuPathDB" id="FungiDB:VP01_6377g1"/>
<evidence type="ECO:0000313" key="3">
    <source>
        <dbReference type="EMBL" id="KNZ47473.1"/>
    </source>
</evidence>
<keyword evidence="4" id="KW-1185">Reference proteome</keyword>
<organism evidence="3 4">
    <name type="scientific">Puccinia sorghi</name>
    <dbReference type="NCBI Taxonomy" id="27349"/>
    <lineage>
        <taxon>Eukaryota</taxon>
        <taxon>Fungi</taxon>
        <taxon>Dikarya</taxon>
        <taxon>Basidiomycota</taxon>
        <taxon>Pucciniomycotina</taxon>
        <taxon>Pucciniomycetes</taxon>
        <taxon>Pucciniales</taxon>
        <taxon>Pucciniaceae</taxon>
        <taxon>Puccinia</taxon>
    </lineage>
</organism>
<accession>A0A0L6UG06</accession>
<proteinExistence type="predicted"/>
<feature type="region of interest" description="Disordered" evidence="2">
    <location>
        <begin position="1"/>
        <end position="32"/>
    </location>
</feature>
<name>A0A0L6UG06_9BASI</name>
<dbReference type="AlphaFoldDB" id="A0A0L6UG06"/>
<gene>
    <name evidence="3" type="ORF">VP01_6377g1</name>
</gene>
<comment type="caution">
    <text evidence="3">The sequence shown here is derived from an EMBL/GenBank/DDBJ whole genome shotgun (WGS) entry which is preliminary data.</text>
</comment>
<dbReference type="OrthoDB" id="10595034at2759"/>